<dbReference type="AlphaFoldDB" id="A0A9D4J196"/>
<keyword evidence="3" id="KW-1185">Reference proteome</keyword>
<name>A0A9D4J196_DREPO</name>
<proteinExistence type="predicted"/>
<feature type="chain" id="PRO_5038607085" evidence="1">
    <location>
        <begin position="21"/>
        <end position="143"/>
    </location>
</feature>
<feature type="signal peptide" evidence="1">
    <location>
        <begin position="1"/>
        <end position="20"/>
    </location>
</feature>
<accession>A0A9D4J196</accession>
<organism evidence="2 3">
    <name type="scientific">Dreissena polymorpha</name>
    <name type="common">Zebra mussel</name>
    <name type="synonym">Mytilus polymorpha</name>
    <dbReference type="NCBI Taxonomy" id="45954"/>
    <lineage>
        <taxon>Eukaryota</taxon>
        <taxon>Metazoa</taxon>
        <taxon>Spiralia</taxon>
        <taxon>Lophotrochozoa</taxon>
        <taxon>Mollusca</taxon>
        <taxon>Bivalvia</taxon>
        <taxon>Autobranchia</taxon>
        <taxon>Heteroconchia</taxon>
        <taxon>Euheterodonta</taxon>
        <taxon>Imparidentia</taxon>
        <taxon>Neoheterodontei</taxon>
        <taxon>Myida</taxon>
        <taxon>Dreissenoidea</taxon>
        <taxon>Dreissenidae</taxon>
        <taxon>Dreissena</taxon>
    </lineage>
</organism>
<protein>
    <submittedName>
        <fullName evidence="2">Uncharacterized protein</fullName>
    </submittedName>
</protein>
<dbReference type="OrthoDB" id="7752123at2759"/>
<keyword evidence="1" id="KW-0732">Signal</keyword>
<reference evidence="2" key="1">
    <citation type="journal article" date="2019" name="bioRxiv">
        <title>The Genome of the Zebra Mussel, Dreissena polymorpha: A Resource for Invasive Species Research.</title>
        <authorList>
            <person name="McCartney M.A."/>
            <person name="Auch B."/>
            <person name="Kono T."/>
            <person name="Mallez S."/>
            <person name="Zhang Y."/>
            <person name="Obille A."/>
            <person name="Becker A."/>
            <person name="Abrahante J.E."/>
            <person name="Garbe J."/>
            <person name="Badalamenti J.P."/>
            <person name="Herman A."/>
            <person name="Mangelson H."/>
            <person name="Liachko I."/>
            <person name="Sullivan S."/>
            <person name="Sone E.D."/>
            <person name="Koren S."/>
            <person name="Silverstein K.A.T."/>
            <person name="Beckman K.B."/>
            <person name="Gohl D.M."/>
        </authorList>
    </citation>
    <scope>NUCLEOTIDE SEQUENCE</scope>
    <source>
        <strain evidence="2">Duluth1</strain>
        <tissue evidence="2">Whole animal</tissue>
    </source>
</reference>
<evidence type="ECO:0000256" key="1">
    <source>
        <dbReference type="SAM" id="SignalP"/>
    </source>
</evidence>
<dbReference type="Proteomes" id="UP000828390">
    <property type="component" value="Unassembled WGS sequence"/>
</dbReference>
<gene>
    <name evidence="2" type="ORF">DPMN_145645</name>
</gene>
<dbReference type="EMBL" id="JAIWYP010000007">
    <property type="protein sequence ID" value="KAH3792154.1"/>
    <property type="molecule type" value="Genomic_DNA"/>
</dbReference>
<evidence type="ECO:0000313" key="3">
    <source>
        <dbReference type="Proteomes" id="UP000828390"/>
    </source>
</evidence>
<reference evidence="2" key="2">
    <citation type="submission" date="2020-11" db="EMBL/GenBank/DDBJ databases">
        <authorList>
            <person name="McCartney M.A."/>
            <person name="Auch B."/>
            <person name="Kono T."/>
            <person name="Mallez S."/>
            <person name="Becker A."/>
            <person name="Gohl D.M."/>
            <person name="Silverstein K.A.T."/>
            <person name="Koren S."/>
            <person name="Bechman K.B."/>
            <person name="Herman A."/>
            <person name="Abrahante J.E."/>
            <person name="Garbe J."/>
        </authorList>
    </citation>
    <scope>NUCLEOTIDE SEQUENCE</scope>
    <source>
        <strain evidence="2">Duluth1</strain>
        <tissue evidence="2">Whole animal</tissue>
    </source>
</reference>
<evidence type="ECO:0000313" key="2">
    <source>
        <dbReference type="EMBL" id="KAH3792154.1"/>
    </source>
</evidence>
<sequence length="143" mass="15895">MRTLLVAFLASLAILQGAESDTISCTGTHRYHATGTAYYPDNSPIEGGFVDMQDTPLQTLQAYLEGKASVVTVAMDNHAGIRYDTPVCIPELNHKYNRFIDFRVRDTGPAFAHKGHSRIDICVRTRHDSFENTINGPLTLVFH</sequence>
<comment type="caution">
    <text evidence="2">The sequence shown here is derived from an EMBL/GenBank/DDBJ whole genome shotgun (WGS) entry which is preliminary data.</text>
</comment>